<evidence type="ECO:0000313" key="1">
    <source>
        <dbReference type="EMBL" id="GAA2204801.1"/>
    </source>
</evidence>
<gene>
    <name evidence="1" type="ORF">GCM10009850_005480</name>
</gene>
<dbReference type="Proteomes" id="UP001499843">
    <property type="component" value="Unassembled WGS sequence"/>
</dbReference>
<keyword evidence="2" id="KW-1185">Reference proteome</keyword>
<comment type="caution">
    <text evidence="1">The sequence shown here is derived from an EMBL/GenBank/DDBJ whole genome shotgun (WGS) entry which is preliminary data.</text>
</comment>
<evidence type="ECO:0000313" key="2">
    <source>
        <dbReference type="Proteomes" id="UP001499843"/>
    </source>
</evidence>
<reference evidence="1 2" key="1">
    <citation type="journal article" date="2019" name="Int. J. Syst. Evol. Microbiol.">
        <title>The Global Catalogue of Microorganisms (GCM) 10K type strain sequencing project: providing services to taxonomists for standard genome sequencing and annotation.</title>
        <authorList>
            <consortium name="The Broad Institute Genomics Platform"/>
            <consortium name="The Broad Institute Genome Sequencing Center for Infectious Disease"/>
            <person name="Wu L."/>
            <person name="Ma J."/>
        </authorList>
    </citation>
    <scope>NUCLEOTIDE SEQUENCE [LARGE SCALE GENOMIC DNA]</scope>
    <source>
        <strain evidence="1 2">JCM 16114</strain>
    </source>
</reference>
<accession>A0ABN3C6J2</accession>
<dbReference type="RefSeq" id="WP_344470568.1">
    <property type="nucleotide sequence ID" value="NZ_BAAAQX010000001.1"/>
</dbReference>
<organism evidence="1 2">
    <name type="scientific">Nonomuraea monospora</name>
    <dbReference type="NCBI Taxonomy" id="568818"/>
    <lineage>
        <taxon>Bacteria</taxon>
        <taxon>Bacillati</taxon>
        <taxon>Actinomycetota</taxon>
        <taxon>Actinomycetes</taxon>
        <taxon>Streptosporangiales</taxon>
        <taxon>Streptosporangiaceae</taxon>
        <taxon>Nonomuraea</taxon>
    </lineage>
</organism>
<dbReference type="EMBL" id="BAAAQX010000001">
    <property type="protein sequence ID" value="GAA2204801.1"/>
    <property type="molecule type" value="Genomic_DNA"/>
</dbReference>
<protein>
    <submittedName>
        <fullName evidence="1">Uncharacterized protein</fullName>
    </submittedName>
</protein>
<proteinExistence type="predicted"/>
<name>A0ABN3C6J2_9ACTN</name>
<sequence length="85" mass="9334">MPKPEHPTDPDVEISASATARELRFHARPEVTVHAEAEPGGECAWGSDRTNLPDQVEPNVTYRDIRIDFRVAAALTDPTQDPSSP</sequence>